<organism evidence="2">
    <name type="scientific">Rhipicephalus zambeziensis</name>
    <dbReference type="NCBI Taxonomy" id="60191"/>
    <lineage>
        <taxon>Eukaryota</taxon>
        <taxon>Metazoa</taxon>
        <taxon>Ecdysozoa</taxon>
        <taxon>Arthropoda</taxon>
        <taxon>Chelicerata</taxon>
        <taxon>Arachnida</taxon>
        <taxon>Acari</taxon>
        <taxon>Parasitiformes</taxon>
        <taxon>Ixodida</taxon>
        <taxon>Ixodoidea</taxon>
        <taxon>Ixodidae</taxon>
        <taxon>Rhipicephalinae</taxon>
        <taxon>Rhipicephalus</taxon>
        <taxon>Rhipicephalus</taxon>
    </lineage>
</organism>
<dbReference type="EMBL" id="GFPF01002232">
    <property type="protein sequence ID" value="MAA13378.1"/>
    <property type="molecule type" value="Transcribed_RNA"/>
</dbReference>
<evidence type="ECO:0000256" key="1">
    <source>
        <dbReference type="SAM" id="MobiDB-lite"/>
    </source>
</evidence>
<feature type="region of interest" description="Disordered" evidence="1">
    <location>
        <begin position="31"/>
        <end position="59"/>
    </location>
</feature>
<feature type="compositionally biased region" description="Polar residues" evidence="1">
    <location>
        <begin position="45"/>
        <end position="58"/>
    </location>
</feature>
<protein>
    <submittedName>
        <fullName evidence="2">Uncharacterized protein</fullName>
    </submittedName>
</protein>
<name>A0A224Y708_9ACAR</name>
<accession>A0A224Y708</accession>
<sequence>MRRSSAAAGPRSDFEYWRKTSRLGTIIHRVGEQKKTTHRPVFENKFTQSHETPHTSAETHVITPMDMQSSPHLLYRTANTSDSNKVSRQETLSLRLEQVRRGPQESSLPVRLQVHNSENVAVAGALPG</sequence>
<proteinExistence type="predicted"/>
<dbReference type="AlphaFoldDB" id="A0A224Y708"/>
<reference evidence="2" key="1">
    <citation type="journal article" date="2017" name="Parasit. Vectors">
        <title>Sialotranscriptomics of Rhipicephalus zambeziensis reveals intricate expression profiles of secretory proteins and suggests tight temporal transcriptional regulation during blood-feeding.</title>
        <authorList>
            <person name="de Castro M.H."/>
            <person name="de Klerk D."/>
            <person name="Pienaar R."/>
            <person name="Rees D.J.G."/>
            <person name="Mans B.J."/>
        </authorList>
    </citation>
    <scope>NUCLEOTIDE SEQUENCE</scope>
    <source>
        <tissue evidence="2">Salivary glands</tissue>
    </source>
</reference>
<evidence type="ECO:0000313" key="2">
    <source>
        <dbReference type="EMBL" id="MAA13378.1"/>
    </source>
</evidence>